<keyword evidence="3" id="KW-0735">Signal-anchor</keyword>
<sequence length="420" mass="48118">MGSWDLVINLSGSDLALRDVDDMAAALAPYRGKNFIHVNHQWKDRHRSVWHSCGGHVYNVTRRGEAPAVADIYSASQWAVLSRHTLIPEHLHRIAPFLDKDQLGFCRHADETDMCGKGPRTFHQKDVPSLLRASRRFMFARKFDGRPEDPTRRAVSRWQRRDFYLNLQQHGGVSDALLSHWETNRHTVLPKLEEAGAAMVHLRLLAKATREETETGTCTLNRAHKGNNGTETTFARFDKLQGNKNTILHFSIRVMNPRGEEHCRKLTAFLWNPPKARHNIALSVAHPYQYETTLHMISNTTLNQTGDTFSDTWQVEDVMEITDHINSTNSKNQPLSQPVPVRKSRRMWSSVRLRTVHSTDQLLAAGSVAAIIMVLFVLMMTYQHRRKKRYKKLFNVARILLILLLITLVLRNISSSTTTL</sequence>
<evidence type="ECO:0000256" key="4">
    <source>
        <dbReference type="ARBA" id="ARBA00022989"/>
    </source>
</evidence>
<dbReference type="PANTHER" id="PTHR46025">
    <property type="entry name" value="XYLOSYLTRANSFERASE OXT"/>
    <property type="match status" value="1"/>
</dbReference>
<feature type="transmembrane region" description="Helical" evidence="5">
    <location>
        <begin position="362"/>
        <end position="381"/>
    </location>
</feature>
<proteinExistence type="predicted"/>
<evidence type="ECO:0000313" key="6">
    <source>
        <dbReference type="Proteomes" id="UP000515135"/>
    </source>
</evidence>
<dbReference type="GO" id="GO:0000139">
    <property type="term" value="C:Golgi membrane"/>
    <property type="evidence" value="ECO:0007669"/>
    <property type="project" value="UniProtKB-SubCell"/>
</dbReference>
<dbReference type="RefSeq" id="XP_019635513.1">
    <property type="nucleotide sequence ID" value="XM_019779954.1"/>
</dbReference>
<reference evidence="7" key="1">
    <citation type="submission" date="2025-08" db="UniProtKB">
        <authorList>
            <consortium name="RefSeq"/>
        </authorList>
    </citation>
    <scope>IDENTIFICATION</scope>
    <source>
        <tissue evidence="7">Gonad</tissue>
    </source>
</reference>
<dbReference type="AlphaFoldDB" id="A0A6P4ZFJ1"/>
<keyword evidence="2 5" id="KW-0812">Transmembrane</keyword>
<dbReference type="GO" id="GO:0030158">
    <property type="term" value="F:protein xylosyltransferase activity"/>
    <property type="evidence" value="ECO:0007669"/>
    <property type="project" value="InterPro"/>
</dbReference>
<keyword evidence="6" id="KW-1185">Reference proteome</keyword>
<dbReference type="PANTHER" id="PTHR46025:SF3">
    <property type="entry name" value="XYLOSYLTRANSFERASE OXT"/>
    <property type="match status" value="1"/>
</dbReference>
<gene>
    <name evidence="7" type="primary">LOC109478423</name>
</gene>
<feature type="transmembrane region" description="Helical" evidence="5">
    <location>
        <begin position="393"/>
        <end position="413"/>
    </location>
</feature>
<dbReference type="OrthoDB" id="205514at2759"/>
<keyword evidence="4 5" id="KW-1133">Transmembrane helix</keyword>
<dbReference type="GO" id="GO:0015012">
    <property type="term" value="P:heparan sulfate proteoglycan biosynthetic process"/>
    <property type="evidence" value="ECO:0007669"/>
    <property type="project" value="TreeGrafter"/>
</dbReference>
<dbReference type="KEGG" id="bbel:109478423"/>
<dbReference type="Proteomes" id="UP000515135">
    <property type="component" value="Unplaced"/>
</dbReference>
<evidence type="ECO:0000256" key="1">
    <source>
        <dbReference type="ARBA" id="ARBA00004323"/>
    </source>
</evidence>
<comment type="subcellular location">
    <subcellularLocation>
        <location evidence="1">Golgi apparatus membrane</location>
        <topology evidence="1">Single-pass type II membrane protein</topology>
    </subcellularLocation>
</comment>
<protein>
    <submittedName>
        <fullName evidence="7">Uncharacterized protein LOC109478423</fullName>
    </submittedName>
</protein>
<dbReference type="InterPro" id="IPR043538">
    <property type="entry name" value="XYLT"/>
</dbReference>
<name>A0A6P4ZFJ1_BRABE</name>
<dbReference type="GeneID" id="109478423"/>
<evidence type="ECO:0000256" key="3">
    <source>
        <dbReference type="ARBA" id="ARBA00022968"/>
    </source>
</evidence>
<keyword evidence="5" id="KW-0472">Membrane</keyword>
<organism evidence="6 7">
    <name type="scientific">Branchiostoma belcheri</name>
    <name type="common">Amphioxus</name>
    <dbReference type="NCBI Taxonomy" id="7741"/>
    <lineage>
        <taxon>Eukaryota</taxon>
        <taxon>Metazoa</taxon>
        <taxon>Chordata</taxon>
        <taxon>Cephalochordata</taxon>
        <taxon>Leptocardii</taxon>
        <taxon>Amphioxiformes</taxon>
        <taxon>Branchiostomatidae</taxon>
        <taxon>Branchiostoma</taxon>
    </lineage>
</organism>
<dbReference type="GO" id="GO:0050650">
    <property type="term" value="P:chondroitin sulfate proteoglycan biosynthetic process"/>
    <property type="evidence" value="ECO:0007669"/>
    <property type="project" value="TreeGrafter"/>
</dbReference>
<evidence type="ECO:0000256" key="5">
    <source>
        <dbReference type="SAM" id="Phobius"/>
    </source>
</evidence>
<evidence type="ECO:0000256" key="2">
    <source>
        <dbReference type="ARBA" id="ARBA00022692"/>
    </source>
</evidence>
<evidence type="ECO:0000313" key="7">
    <source>
        <dbReference type="RefSeq" id="XP_019635513.1"/>
    </source>
</evidence>
<accession>A0A6P4ZFJ1</accession>